<dbReference type="GO" id="GO:0006310">
    <property type="term" value="P:DNA recombination"/>
    <property type="evidence" value="ECO:0007669"/>
    <property type="project" value="UniProtKB-UniRule"/>
</dbReference>
<dbReference type="GO" id="GO:0005737">
    <property type="term" value="C:cytoplasm"/>
    <property type="evidence" value="ECO:0007669"/>
    <property type="project" value="UniProtKB-SubCell"/>
</dbReference>
<dbReference type="InterPro" id="IPR002176">
    <property type="entry name" value="X-over_junc_endoDNase_RuvC"/>
</dbReference>
<evidence type="ECO:0000256" key="3">
    <source>
        <dbReference type="ARBA" id="ARBA00022722"/>
    </source>
</evidence>
<feature type="active site" evidence="13">
    <location>
        <position position="7"/>
    </location>
</feature>
<evidence type="ECO:0000256" key="6">
    <source>
        <dbReference type="ARBA" id="ARBA00022763"/>
    </source>
</evidence>
<dbReference type="InterPro" id="IPR012337">
    <property type="entry name" value="RNaseH-like_sf"/>
</dbReference>
<evidence type="ECO:0000256" key="11">
    <source>
        <dbReference type="ARBA" id="ARBA00023204"/>
    </source>
</evidence>
<dbReference type="GO" id="GO:0006281">
    <property type="term" value="P:DNA repair"/>
    <property type="evidence" value="ECO:0007669"/>
    <property type="project" value="UniProtKB-UniRule"/>
</dbReference>
<evidence type="ECO:0000256" key="14">
    <source>
        <dbReference type="NCBIfam" id="TIGR00228"/>
    </source>
</evidence>
<sequence length="167" mass="18555">MMLIAFDSGIERTGYAVFNLHESRYTVQAYGCIITPKVSTLPVRIATLHDKVEELISQYRPDVFIIERLFFTMNKKTAITVAQAQGAVLRLAGHHGIEVEFLTPNQIKQAITGYGNADKKSVQQMVALMLELEEAPKYDDTTDALACGLTYCTMKALHDRQAQGANS</sequence>
<dbReference type="HAMAP" id="MF_00034">
    <property type="entry name" value="RuvC"/>
    <property type="match status" value="1"/>
</dbReference>
<dbReference type="SUPFAM" id="SSF53098">
    <property type="entry name" value="Ribonuclease H-like"/>
    <property type="match status" value="1"/>
</dbReference>
<evidence type="ECO:0000256" key="9">
    <source>
        <dbReference type="ARBA" id="ARBA00023125"/>
    </source>
</evidence>
<keyword evidence="11 13" id="KW-0234">DNA repair</keyword>
<comment type="caution">
    <text evidence="15">The sequence shown here is derived from an EMBL/GenBank/DDBJ whole genome shotgun (WGS) entry which is preliminary data.</text>
</comment>
<evidence type="ECO:0000256" key="8">
    <source>
        <dbReference type="ARBA" id="ARBA00022842"/>
    </source>
</evidence>
<protein>
    <recommendedName>
        <fullName evidence="13 14">Crossover junction endodeoxyribonuclease RuvC</fullName>
        <ecNumber evidence="13 14">3.1.21.10</ecNumber>
    </recommendedName>
    <alternativeName>
        <fullName evidence="13">Holliday junction nuclease RuvC</fullName>
    </alternativeName>
    <alternativeName>
        <fullName evidence="13">Holliday junction resolvase RuvC</fullName>
    </alternativeName>
</protein>
<evidence type="ECO:0000256" key="4">
    <source>
        <dbReference type="ARBA" id="ARBA00022723"/>
    </source>
</evidence>
<evidence type="ECO:0000256" key="7">
    <source>
        <dbReference type="ARBA" id="ARBA00022801"/>
    </source>
</evidence>
<comment type="catalytic activity">
    <reaction evidence="12 13">
        <text>Endonucleolytic cleavage at a junction such as a reciprocal single-stranded crossover between two homologous DNA duplexes (Holliday junction).</text>
        <dbReference type="EC" id="3.1.21.10"/>
    </reaction>
</comment>
<dbReference type="EMBL" id="MFZT01000027">
    <property type="protein sequence ID" value="OGK31218.1"/>
    <property type="molecule type" value="Genomic_DNA"/>
</dbReference>
<dbReference type="Pfam" id="PF02075">
    <property type="entry name" value="RuvC"/>
    <property type="match status" value="1"/>
</dbReference>
<evidence type="ECO:0000313" key="16">
    <source>
        <dbReference type="Proteomes" id="UP000178098"/>
    </source>
</evidence>
<keyword evidence="5 13" id="KW-0255">Endonuclease</keyword>
<dbReference type="PRINTS" id="PR00696">
    <property type="entry name" value="RSOLVASERUVC"/>
</dbReference>
<evidence type="ECO:0000256" key="10">
    <source>
        <dbReference type="ARBA" id="ARBA00023172"/>
    </source>
</evidence>
<keyword evidence="10 13" id="KW-0233">DNA recombination</keyword>
<dbReference type="GO" id="GO:0003677">
    <property type="term" value="F:DNA binding"/>
    <property type="evidence" value="ECO:0007669"/>
    <property type="project" value="UniProtKB-KW"/>
</dbReference>
<proteinExistence type="inferred from homology"/>
<dbReference type="GO" id="GO:0048476">
    <property type="term" value="C:Holliday junction resolvase complex"/>
    <property type="evidence" value="ECO:0007669"/>
    <property type="project" value="UniProtKB-UniRule"/>
</dbReference>
<gene>
    <name evidence="13" type="primary">ruvC</name>
    <name evidence="15" type="ORF">A3D08_01485</name>
</gene>
<dbReference type="GO" id="GO:0008821">
    <property type="term" value="F:crossover junction DNA endonuclease activity"/>
    <property type="evidence" value="ECO:0007669"/>
    <property type="project" value="UniProtKB-UniRule"/>
</dbReference>
<evidence type="ECO:0000256" key="2">
    <source>
        <dbReference type="ARBA" id="ARBA00022490"/>
    </source>
</evidence>
<evidence type="ECO:0000256" key="13">
    <source>
        <dbReference type="HAMAP-Rule" id="MF_00034"/>
    </source>
</evidence>
<dbReference type="FunFam" id="3.30.420.10:FF:000002">
    <property type="entry name" value="Crossover junction endodeoxyribonuclease RuvC"/>
    <property type="match status" value="1"/>
</dbReference>
<evidence type="ECO:0000256" key="5">
    <source>
        <dbReference type="ARBA" id="ARBA00022759"/>
    </source>
</evidence>
<comment type="function">
    <text evidence="13">The RuvA-RuvB-RuvC complex processes Holliday junction (HJ) DNA during genetic recombination and DNA repair. Endonuclease that resolves HJ intermediates. Cleaves cruciform DNA by making single-stranded nicks across the HJ at symmetrical positions within the homologous arms, yielding a 5'-phosphate and a 3'-hydroxyl group; requires a central core of homology in the junction. The consensus cleavage sequence is 5'-(A/T)TT(C/G)-3'. Cleavage occurs on the 3'-side of the TT dinucleotide at the point of strand exchange. HJ branch migration catalyzed by RuvA-RuvB allows RuvC to scan DNA until it finds its consensus sequence, where it cleaves and resolves the cruciform DNA.</text>
</comment>
<dbReference type="GO" id="GO:0000287">
    <property type="term" value="F:magnesium ion binding"/>
    <property type="evidence" value="ECO:0007669"/>
    <property type="project" value="UniProtKB-UniRule"/>
</dbReference>
<keyword evidence="3 13" id="KW-0540">Nuclease</keyword>
<dbReference type="PANTHER" id="PTHR30194">
    <property type="entry name" value="CROSSOVER JUNCTION ENDODEOXYRIBONUCLEASE RUVC"/>
    <property type="match status" value="1"/>
</dbReference>
<dbReference type="InterPro" id="IPR036397">
    <property type="entry name" value="RNaseH_sf"/>
</dbReference>
<dbReference type="CDD" id="cd16962">
    <property type="entry name" value="RuvC"/>
    <property type="match status" value="1"/>
</dbReference>
<organism evidence="15 16">
    <name type="scientific">Candidatus Roizmanbacteria bacterium RIFCSPHIGHO2_02_FULL_43_11</name>
    <dbReference type="NCBI Taxonomy" id="1802043"/>
    <lineage>
        <taxon>Bacteria</taxon>
        <taxon>Candidatus Roizmaniibacteriota</taxon>
    </lineage>
</organism>
<feature type="binding site" evidence="13">
    <location>
        <position position="140"/>
    </location>
    <ligand>
        <name>Mg(2+)</name>
        <dbReference type="ChEBI" id="CHEBI:18420"/>
        <label>1</label>
    </ligand>
</feature>
<reference evidence="15 16" key="1">
    <citation type="journal article" date="2016" name="Nat. Commun.">
        <title>Thousands of microbial genomes shed light on interconnected biogeochemical processes in an aquifer system.</title>
        <authorList>
            <person name="Anantharaman K."/>
            <person name="Brown C.T."/>
            <person name="Hug L.A."/>
            <person name="Sharon I."/>
            <person name="Castelle C.J."/>
            <person name="Probst A.J."/>
            <person name="Thomas B.C."/>
            <person name="Singh A."/>
            <person name="Wilkins M.J."/>
            <person name="Karaoz U."/>
            <person name="Brodie E.L."/>
            <person name="Williams K.H."/>
            <person name="Hubbard S.S."/>
            <person name="Banfield J.F."/>
        </authorList>
    </citation>
    <scope>NUCLEOTIDE SEQUENCE [LARGE SCALE GENOMIC DNA]</scope>
</reference>
<feature type="binding site" evidence="13">
    <location>
        <position position="67"/>
    </location>
    <ligand>
        <name>Mg(2+)</name>
        <dbReference type="ChEBI" id="CHEBI:18420"/>
        <label>2</label>
    </ligand>
</feature>
<comment type="subunit">
    <text evidence="13">Homodimer which binds Holliday junction (HJ) DNA. The HJ becomes 2-fold symmetrical on binding to RuvC with unstacked arms; it has a different conformation from HJ DNA in complex with RuvA. In the full resolvosome a probable DNA-RuvA(4)-RuvB(12)-RuvC(2) complex forms which resolves the HJ.</text>
</comment>
<feature type="active site" evidence="13">
    <location>
        <position position="140"/>
    </location>
</feature>
<dbReference type="EC" id="3.1.21.10" evidence="13 14"/>
<comment type="cofactor">
    <cofactor evidence="13">
        <name>Mg(2+)</name>
        <dbReference type="ChEBI" id="CHEBI:18420"/>
    </cofactor>
    <text evidence="13">Binds 2 Mg(2+) ion per subunit.</text>
</comment>
<evidence type="ECO:0000313" key="15">
    <source>
        <dbReference type="EMBL" id="OGK31218.1"/>
    </source>
</evidence>
<keyword evidence="8 13" id="KW-0460">Magnesium</keyword>
<keyword evidence="6 13" id="KW-0227">DNA damage</keyword>
<keyword evidence="4 13" id="KW-0479">Metal-binding</keyword>
<comment type="similarity">
    <text evidence="1 13">Belongs to the RuvC family.</text>
</comment>
<keyword evidence="2 13" id="KW-0963">Cytoplasm</keyword>
<evidence type="ECO:0000256" key="1">
    <source>
        <dbReference type="ARBA" id="ARBA00009518"/>
    </source>
</evidence>
<feature type="active site" evidence="13">
    <location>
        <position position="67"/>
    </location>
</feature>
<keyword evidence="9 13" id="KW-0238">DNA-binding</keyword>
<dbReference type="NCBIfam" id="TIGR00228">
    <property type="entry name" value="ruvC"/>
    <property type="match status" value="1"/>
</dbReference>
<name>A0A1F7HJ20_9BACT</name>
<dbReference type="PANTHER" id="PTHR30194:SF3">
    <property type="entry name" value="CROSSOVER JUNCTION ENDODEOXYRIBONUCLEASE RUVC"/>
    <property type="match status" value="1"/>
</dbReference>
<feature type="binding site" evidence="13">
    <location>
        <position position="7"/>
    </location>
    <ligand>
        <name>Mg(2+)</name>
        <dbReference type="ChEBI" id="CHEBI:18420"/>
        <label>1</label>
    </ligand>
</feature>
<dbReference type="Gene3D" id="3.30.420.10">
    <property type="entry name" value="Ribonuclease H-like superfamily/Ribonuclease H"/>
    <property type="match status" value="1"/>
</dbReference>
<accession>A0A1F7HJ20</accession>
<dbReference type="Proteomes" id="UP000178098">
    <property type="component" value="Unassembled WGS sequence"/>
</dbReference>
<comment type="subcellular location">
    <subcellularLocation>
        <location evidence="13">Cytoplasm</location>
    </subcellularLocation>
</comment>
<dbReference type="AlphaFoldDB" id="A0A1F7HJ20"/>
<keyword evidence="7 13" id="KW-0378">Hydrolase</keyword>
<evidence type="ECO:0000256" key="12">
    <source>
        <dbReference type="ARBA" id="ARBA00029354"/>
    </source>
</evidence>